<dbReference type="Pfam" id="PF08242">
    <property type="entry name" value="Methyltransf_12"/>
    <property type="match status" value="1"/>
</dbReference>
<protein>
    <recommendedName>
        <fullName evidence="1">Methyltransferase type 12 domain-containing protein</fullName>
    </recommendedName>
</protein>
<evidence type="ECO:0000313" key="2">
    <source>
        <dbReference type="EMBL" id="KIW72137.1"/>
    </source>
</evidence>
<dbReference type="EMBL" id="KN846956">
    <property type="protein sequence ID" value="KIW72137.1"/>
    <property type="molecule type" value="Genomic_DNA"/>
</dbReference>
<feature type="domain" description="Methyltransferase type 12" evidence="1">
    <location>
        <begin position="10"/>
        <end position="99"/>
    </location>
</feature>
<dbReference type="AlphaFoldDB" id="A0A0D2ECY2"/>
<evidence type="ECO:0000313" key="3">
    <source>
        <dbReference type="Proteomes" id="UP000054266"/>
    </source>
</evidence>
<dbReference type="InterPro" id="IPR013217">
    <property type="entry name" value="Methyltransf_12"/>
</dbReference>
<dbReference type="STRING" id="5601.A0A0D2ECY2"/>
<proteinExistence type="predicted"/>
<name>A0A0D2ECY2_9EURO</name>
<dbReference type="HOGENOM" id="CLU_1713022_0_0_1"/>
<gene>
    <name evidence="2" type="ORF">PV04_00357</name>
</gene>
<dbReference type="InterPro" id="IPR029063">
    <property type="entry name" value="SAM-dependent_MTases_sf"/>
</dbReference>
<reference evidence="2 3" key="1">
    <citation type="submission" date="2015-01" db="EMBL/GenBank/DDBJ databases">
        <title>The Genome Sequence of Capronia semiimmersa CBS27337.</title>
        <authorList>
            <consortium name="The Broad Institute Genomics Platform"/>
            <person name="Cuomo C."/>
            <person name="de Hoog S."/>
            <person name="Gorbushina A."/>
            <person name="Stielow B."/>
            <person name="Teixiera M."/>
            <person name="Abouelleil A."/>
            <person name="Chapman S.B."/>
            <person name="Priest M."/>
            <person name="Young S.K."/>
            <person name="Wortman J."/>
            <person name="Nusbaum C."/>
            <person name="Birren B."/>
        </authorList>
    </citation>
    <scope>NUCLEOTIDE SEQUENCE [LARGE SCALE GENOMIC DNA]</scope>
    <source>
        <strain evidence="2 3">CBS 27337</strain>
    </source>
</reference>
<keyword evidence="3" id="KW-1185">Reference proteome</keyword>
<dbReference type="Gene3D" id="3.40.50.150">
    <property type="entry name" value="Vaccinia Virus protein VP39"/>
    <property type="match status" value="1"/>
</dbReference>
<dbReference type="SUPFAM" id="SSF53335">
    <property type="entry name" value="S-adenosyl-L-methionine-dependent methyltransferases"/>
    <property type="match status" value="1"/>
</dbReference>
<sequence>MLTRPGLRIQALAPYVDETVGLDLSENMVVEDNKWAEGQGFARTKAHALQLHLLAEPQPTDPDLSEFDVAAVSMALHHVAHPAGLLRSLSKSLRQGGVCVALERVFADETPELRADLPKVAKKVLQTINKHGFTEEICESISKTLARAKTLSM</sequence>
<evidence type="ECO:0000259" key="1">
    <source>
        <dbReference type="Pfam" id="PF08242"/>
    </source>
</evidence>
<dbReference type="Proteomes" id="UP000054266">
    <property type="component" value="Unassembled WGS sequence"/>
</dbReference>
<accession>A0A0D2ECY2</accession>
<organism evidence="2 3">
    <name type="scientific">Phialophora macrospora</name>
    <dbReference type="NCBI Taxonomy" id="1851006"/>
    <lineage>
        <taxon>Eukaryota</taxon>
        <taxon>Fungi</taxon>
        <taxon>Dikarya</taxon>
        <taxon>Ascomycota</taxon>
        <taxon>Pezizomycotina</taxon>
        <taxon>Eurotiomycetes</taxon>
        <taxon>Chaetothyriomycetidae</taxon>
        <taxon>Chaetothyriales</taxon>
        <taxon>Herpotrichiellaceae</taxon>
        <taxon>Phialophora</taxon>
    </lineage>
</organism>